<dbReference type="Proteomes" id="UP000752696">
    <property type="component" value="Unassembled WGS sequence"/>
</dbReference>
<reference evidence="1" key="1">
    <citation type="submission" date="2020-07" db="EMBL/GenBank/DDBJ databases">
        <authorList>
            <person name="Nazaruddin N."/>
        </authorList>
    </citation>
    <scope>NUCLEOTIDE SEQUENCE</scope>
</reference>
<feature type="non-terminal residue" evidence="1">
    <location>
        <position position="1"/>
    </location>
</feature>
<proteinExistence type="predicted"/>
<dbReference type="AlphaFoldDB" id="A0A6V7GT99"/>
<dbReference type="OrthoDB" id="8123139at2759"/>
<accession>A0A6V7GT99</accession>
<evidence type="ECO:0000313" key="2">
    <source>
        <dbReference type="Proteomes" id="UP000752696"/>
    </source>
</evidence>
<name>A0A6V7GT99_9HYME</name>
<evidence type="ECO:0000313" key="1">
    <source>
        <dbReference type="EMBL" id="CAD1468163.1"/>
    </source>
</evidence>
<dbReference type="EMBL" id="CAJDYZ010000170">
    <property type="protein sequence ID" value="CAD1468163.1"/>
    <property type="molecule type" value="Genomic_DNA"/>
</dbReference>
<organism evidence="1 2">
    <name type="scientific">Heterotrigona itama</name>
    <dbReference type="NCBI Taxonomy" id="395501"/>
    <lineage>
        <taxon>Eukaryota</taxon>
        <taxon>Metazoa</taxon>
        <taxon>Ecdysozoa</taxon>
        <taxon>Arthropoda</taxon>
        <taxon>Hexapoda</taxon>
        <taxon>Insecta</taxon>
        <taxon>Pterygota</taxon>
        <taxon>Neoptera</taxon>
        <taxon>Endopterygota</taxon>
        <taxon>Hymenoptera</taxon>
        <taxon>Apocrita</taxon>
        <taxon>Aculeata</taxon>
        <taxon>Apoidea</taxon>
        <taxon>Anthophila</taxon>
        <taxon>Apidae</taxon>
        <taxon>Heterotrigona</taxon>
    </lineage>
</organism>
<protein>
    <submittedName>
        <fullName evidence="1">Uncharacterized protein</fullName>
    </submittedName>
</protein>
<gene>
    <name evidence="1" type="ORF">MHI_LOCUS25147</name>
</gene>
<sequence length="110" mass="12928">SKHKCVKINDNRKRIFGTVAYYNKTKFSVDVTDRMARQYNGLCQVSFNILDLVDINAWTVYKGTNGQNISRQFLLQLAEDYQEFLQEEKENVQFAFVENMSDTTCLLQRQ</sequence>
<comment type="caution">
    <text evidence="1">The sequence shown here is derived from an EMBL/GenBank/DDBJ whole genome shotgun (WGS) entry which is preliminary data.</text>
</comment>
<keyword evidence="2" id="KW-1185">Reference proteome</keyword>